<keyword evidence="3" id="KW-1185">Reference proteome</keyword>
<accession>A0ABY7EU01</accession>
<feature type="compositionally biased region" description="Basic and acidic residues" evidence="1">
    <location>
        <begin position="457"/>
        <end position="466"/>
    </location>
</feature>
<gene>
    <name evidence="2" type="ORF">MAR_035737</name>
</gene>
<evidence type="ECO:0000256" key="1">
    <source>
        <dbReference type="SAM" id="MobiDB-lite"/>
    </source>
</evidence>
<protein>
    <submittedName>
        <fullName evidence="2">Uncharacterized protein</fullName>
    </submittedName>
</protein>
<reference evidence="2" key="1">
    <citation type="submission" date="2022-11" db="EMBL/GenBank/DDBJ databases">
        <title>Centuries of genome instability and evolution in soft-shell clam transmissible cancer (bioRxiv).</title>
        <authorList>
            <person name="Hart S.F.M."/>
            <person name="Yonemitsu M.A."/>
            <person name="Giersch R.M."/>
            <person name="Beal B.F."/>
            <person name="Arriagada G."/>
            <person name="Davis B.W."/>
            <person name="Ostrander E.A."/>
            <person name="Goff S.P."/>
            <person name="Metzger M.J."/>
        </authorList>
    </citation>
    <scope>NUCLEOTIDE SEQUENCE</scope>
    <source>
        <strain evidence="2">MELC-2E11</strain>
        <tissue evidence="2">Siphon/mantle</tissue>
    </source>
</reference>
<proteinExistence type="predicted"/>
<feature type="compositionally biased region" description="Basic and acidic residues" evidence="1">
    <location>
        <begin position="417"/>
        <end position="440"/>
    </location>
</feature>
<dbReference type="Proteomes" id="UP001164746">
    <property type="component" value="Chromosome 7"/>
</dbReference>
<sequence>MMRHHLAAAMGRKSRTDKMTMKRSLRRVPFTLMYMLLYFISLNDAQPEGIFDKPTSVSNVLSLMGKYGLQQIKAEGRANTKQYLVTTLLTAEELDEASVWEMDKLLALGKDRLKIFYNQNVAGADELETKGGPRHGEILFIYFDEHNSVDALKERLPVKGNNGNSYLILYSYYIPCACIPSCSFNCAEELGKLAHLHSKDITTIVGYSAVHDQTDEHSSEVFLKEGGVSLFRDMAGNNDHFQLVQVITDTNSRPMKGTFQELFQQCLIKNPVSICIPDETKERIVTAFINYIMLPNFKASIFFGKLSEMSKFFLRKEVKSKLEESIRKVSCDKMTLDPENCRSLIKACFDSALDQTDTLAYPTFGATRFYKPIDDAMRWRDVEALSRNFDIEYVSVPDCEKKFNSVTSLCISKAEKKGKKDTNTLPDRTGREFDDEEKRRLTGSSDLKQKTGQVKQKQGETSRKKM</sequence>
<name>A0ABY7EU01_MYAAR</name>
<dbReference type="EMBL" id="CP111018">
    <property type="protein sequence ID" value="WAR10661.1"/>
    <property type="molecule type" value="Genomic_DNA"/>
</dbReference>
<feature type="region of interest" description="Disordered" evidence="1">
    <location>
        <begin position="417"/>
        <end position="466"/>
    </location>
</feature>
<evidence type="ECO:0000313" key="2">
    <source>
        <dbReference type="EMBL" id="WAR10661.1"/>
    </source>
</evidence>
<evidence type="ECO:0000313" key="3">
    <source>
        <dbReference type="Proteomes" id="UP001164746"/>
    </source>
</evidence>
<organism evidence="2 3">
    <name type="scientific">Mya arenaria</name>
    <name type="common">Soft-shell clam</name>
    <dbReference type="NCBI Taxonomy" id="6604"/>
    <lineage>
        <taxon>Eukaryota</taxon>
        <taxon>Metazoa</taxon>
        <taxon>Spiralia</taxon>
        <taxon>Lophotrochozoa</taxon>
        <taxon>Mollusca</taxon>
        <taxon>Bivalvia</taxon>
        <taxon>Autobranchia</taxon>
        <taxon>Heteroconchia</taxon>
        <taxon>Euheterodonta</taxon>
        <taxon>Imparidentia</taxon>
        <taxon>Neoheterodontei</taxon>
        <taxon>Myida</taxon>
        <taxon>Myoidea</taxon>
        <taxon>Myidae</taxon>
        <taxon>Mya</taxon>
    </lineage>
</organism>